<dbReference type="AlphaFoldDB" id="A0A498SFZ7"/>
<proteinExistence type="predicted"/>
<reference evidence="1 2" key="1">
    <citation type="submission" date="2018-08" db="EMBL/GenBank/DDBJ databases">
        <authorList>
            <person name="Laetsch R D."/>
            <person name="Stevens L."/>
            <person name="Kumar S."/>
            <person name="Blaxter L. M."/>
        </authorList>
    </citation>
    <scope>NUCLEOTIDE SEQUENCE [LARGE SCALE GENOMIC DNA]</scope>
</reference>
<organism evidence="1 2">
    <name type="scientific">Acanthocheilonema viteae</name>
    <name type="common">Filarial nematode worm</name>
    <name type="synonym">Dipetalonema viteae</name>
    <dbReference type="NCBI Taxonomy" id="6277"/>
    <lineage>
        <taxon>Eukaryota</taxon>
        <taxon>Metazoa</taxon>
        <taxon>Ecdysozoa</taxon>
        <taxon>Nematoda</taxon>
        <taxon>Chromadorea</taxon>
        <taxon>Rhabditida</taxon>
        <taxon>Spirurina</taxon>
        <taxon>Spiruromorpha</taxon>
        <taxon>Filarioidea</taxon>
        <taxon>Onchocercidae</taxon>
        <taxon>Acanthocheilonema</taxon>
    </lineage>
</organism>
<name>A0A498SFZ7_ACAVI</name>
<dbReference type="EMBL" id="UPTC01000940">
    <property type="protein sequence ID" value="VBB30634.1"/>
    <property type="molecule type" value="Genomic_DNA"/>
</dbReference>
<gene>
    <name evidence="1" type="ORF">NAV_LOCUS5425</name>
</gene>
<evidence type="ECO:0000313" key="2">
    <source>
        <dbReference type="Proteomes" id="UP000276991"/>
    </source>
</evidence>
<keyword evidence="2" id="KW-1185">Reference proteome</keyword>
<sequence>MRVQVTLETAVTGCTPVPACVAARSIITRRNSLPNLFWRKSLYQNNLDPHSHGHYVCLTHPPLIKQPLGSGWLRLAPENSAALAAIAAAATAASAVAVEVEIVNSYCRTISTLVLSVSLKVQLK</sequence>
<dbReference type="Proteomes" id="UP000276991">
    <property type="component" value="Unassembled WGS sequence"/>
</dbReference>
<evidence type="ECO:0000313" key="1">
    <source>
        <dbReference type="EMBL" id="VBB30634.1"/>
    </source>
</evidence>
<accession>A0A498SFZ7</accession>
<protein>
    <submittedName>
        <fullName evidence="1">Uncharacterized protein</fullName>
    </submittedName>
</protein>